<dbReference type="RefSeq" id="WP_345972440.1">
    <property type="nucleotide sequence ID" value="NZ_CP147920.1"/>
</dbReference>
<evidence type="ECO:0008006" key="4">
    <source>
        <dbReference type="Google" id="ProtNLM"/>
    </source>
</evidence>
<feature type="transmembrane region" description="Helical" evidence="1">
    <location>
        <begin position="18"/>
        <end position="36"/>
    </location>
</feature>
<dbReference type="Proteomes" id="UP001447842">
    <property type="component" value="Chromosome"/>
</dbReference>
<evidence type="ECO:0000313" key="2">
    <source>
        <dbReference type="EMBL" id="XAU14805.1"/>
    </source>
</evidence>
<keyword evidence="1" id="KW-1133">Transmembrane helix</keyword>
<evidence type="ECO:0000256" key="1">
    <source>
        <dbReference type="SAM" id="Phobius"/>
    </source>
</evidence>
<name>A0ABZ3H8E2_9BACT</name>
<gene>
    <name evidence="2" type="ORF">WCY31_11245</name>
</gene>
<protein>
    <recommendedName>
        <fullName evidence="4">Lipoprotein</fullName>
    </recommendedName>
</protein>
<sequence length="171" mass="19361">MATALLDDKKDQMTISRLTMWLLPILAGVLLGGCVMKKPPVTAAYVVVFKTPQWRFADTGYIRKGDGVAELEVFEAGQRILRLQIESLVCMEGEGCLAKSAFNAKYLSAAYPDDLFYHLLRGEAIMERRNLVHTDEGFEQQVGGIVYRVTAEQIYFRDLEHGILIKFKRLQ</sequence>
<proteinExistence type="predicted"/>
<evidence type="ECO:0000313" key="3">
    <source>
        <dbReference type="Proteomes" id="UP001447842"/>
    </source>
</evidence>
<keyword evidence="1" id="KW-0472">Membrane</keyword>
<keyword evidence="3" id="KW-1185">Reference proteome</keyword>
<accession>A0ABZ3H8E2</accession>
<keyword evidence="1" id="KW-0812">Transmembrane</keyword>
<organism evidence="2 3">
    <name type="scientific">Sulfurimonas diazotrophicus</name>
    <dbReference type="NCBI Taxonomy" id="3131939"/>
    <lineage>
        <taxon>Bacteria</taxon>
        <taxon>Pseudomonadati</taxon>
        <taxon>Campylobacterota</taxon>
        <taxon>Epsilonproteobacteria</taxon>
        <taxon>Campylobacterales</taxon>
        <taxon>Sulfurimonadaceae</taxon>
        <taxon>Sulfurimonas</taxon>
    </lineage>
</organism>
<dbReference type="EMBL" id="CP147920">
    <property type="protein sequence ID" value="XAU14805.1"/>
    <property type="molecule type" value="Genomic_DNA"/>
</dbReference>
<reference evidence="2 3" key="1">
    <citation type="submission" date="2024-03" db="EMBL/GenBank/DDBJ databases">
        <title>Sulfurimonas sp. HSL3-1.</title>
        <authorList>
            <person name="Wang S."/>
        </authorList>
    </citation>
    <scope>NUCLEOTIDE SEQUENCE [LARGE SCALE GENOMIC DNA]</scope>
    <source>
        <strain evidence="2 3">HSL3-1</strain>
    </source>
</reference>